<gene>
    <name evidence="2" type="ORF">PoB_005555800</name>
</gene>
<evidence type="ECO:0000313" key="2">
    <source>
        <dbReference type="EMBL" id="GFO29053.1"/>
    </source>
</evidence>
<protein>
    <submittedName>
        <fullName evidence="2">Zinc finger protein</fullName>
    </submittedName>
</protein>
<evidence type="ECO:0000313" key="3">
    <source>
        <dbReference type="Proteomes" id="UP000735302"/>
    </source>
</evidence>
<reference evidence="2 3" key="1">
    <citation type="journal article" date="2021" name="Elife">
        <title>Chloroplast acquisition without the gene transfer in kleptoplastic sea slugs, Plakobranchus ocellatus.</title>
        <authorList>
            <person name="Maeda T."/>
            <person name="Takahashi S."/>
            <person name="Yoshida T."/>
            <person name="Shimamura S."/>
            <person name="Takaki Y."/>
            <person name="Nagai Y."/>
            <person name="Toyoda A."/>
            <person name="Suzuki Y."/>
            <person name="Arimoto A."/>
            <person name="Ishii H."/>
            <person name="Satoh N."/>
            <person name="Nishiyama T."/>
            <person name="Hasebe M."/>
            <person name="Maruyama T."/>
            <person name="Minagawa J."/>
            <person name="Obokata J."/>
            <person name="Shigenobu S."/>
        </authorList>
    </citation>
    <scope>NUCLEOTIDE SEQUENCE [LARGE SCALE GENOMIC DNA]</scope>
</reference>
<dbReference type="AlphaFoldDB" id="A0AAV4CDL1"/>
<dbReference type="EMBL" id="BLXT01006119">
    <property type="protein sequence ID" value="GFO29053.1"/>
    <property type="molecule type" value="Genomic_DNA"/>
</dbReference>
<proteinExistence type="predicted"/>
<name>A0AAV4CDL1_9GAST</name>
<comment type="caution">
    <text evidence="2">The sequence shown here is derived from an EMBL/GenBank/DDBJ whole genome shotgun (WGS) entry which is preliminary data.</text>
</comment>
<dbReference type="Pfam" id="PF17921">
    <property type="entry name" value="Integrase_H2C2"/>
    <property type="match status" value="1"/>
</dbReference>
<sequence>MQHTDIVVRKGLVEESQLNSERCLLIRINNTALLTKKAEVNLKTPYVCGEVKTLYIPGAICDVIVRNSKGSQKKYQLETGGPTKVIALIRDVVSHDFITKAHLGIGRTKDRVLSNFYWPGMDGDVTRYCRACDVC</sequence>
<evidence type="ECO:0000259" key="1">
    <source>
        <dbReference type="Pfam" id="PF17921"/>
    </source>
</evidence>
<feature type="domain" description="Integrase zinc-binding" evidence="1">
    <location>
        <begin position="95"/>
        <end position="135"/>
    </location>
</feature>
<dbReference type="Gene3D" id="1.10.340.70">
    <property type="match status" value="1"/>
</dbReference>
<organism evidence="2 3">
    <name type="scientific">Plakobranchus ocellatus</name>
    <dbReference type="NCBI Taxonomy" id="259542"/>
    <lineage>
        <taxon>Eukaryota</taxon>
        <taxon>Metazoa</taxon>
        <taxon>Spiralia</taxon>
        <taxon>Lophotrochozoa</taxon>
        <taxon>Mollusca</taxon>
        <taxon>Gastropoda</taxon>
        <taxon>Heterobranchia</taxon>
        <taxon>Euthyneura</taxon>
        <taxon>Panpulmonata</taxon>
        <taxon>Sacoglossa</taxon>
        <taxon>Placobranchoidea</taxon>
        <taxon>Plakobranchidae</taxon>
        <taxon>Plakobranchus</taxon>
    </lineage>
</organism>
<accession>A0AAV4CDL1</accession>
<dbReference type="InterPro" id="IPR041588">
    <property type="entry name" value="Integrase_H2C2"/>
</dbReference>
<keyword evidence="3" id="KW-1185">Reference proteome</keyword>
<dbReference type="FunFam" id="1.10.340.70:FF:000001">
    <property type="entry name" value="Retrovirus-related Pol polyprotein from transposon gypsy-like Protein"/>
    <property type="match status" value="1"/>
</dbReference>
<dbReference type="Proteomes" id="UP000735302">
    <property type="component" value="Unassembled WGS sequence"/>
</dbReference>